<dbReference type="RefSeq" id="WP_153250442.1">
    <property type="nucleotide sequence ID" value="NZ_CP044205.1"/>
</dbReference>
<evidence type="ECO:0000313" key="8">
    <source>
        <dbReference type="EMBL" id="QFY44481.1"/>
    </source>
</evidence>
<evidence type="ECO:0000256" key="4">
    <source>
        <dbReference type="ARBA" id="ARBA00022989"/>
    </source>
</evidence>
<proteinExistence type="inferred from homology"/>
<dbReference type="Pfam" id="PF04138">
    <property type="entry name" value="GtrA_DPMS_TM"/>
    <property type="match status" value="1"/>
</dbReference>
<dbReference type="InterPro" id="IPR051401">
    <property type="entry name" value="GtrA_CellWall_Glycosyl"/>
</dbReference>
<evidence type="ECO:0000256" key="6">
    <source>
        <dbReference type="SAM" id="Phobius"/>
    </source>
</evidence>
<reference evidence="8 9" key="1">
    <citation type="submission" date="2019-09" db="EMBL/GenBank/DDBJ databases">
        <title>Ecophysiology of the spiral-shaped methanotroph Methylospira mobilis as revealed by the complete genome sequence.</title>
        <authorList>
            <person name="Oshkin I.Y."/>
            <person name="Dedysh S.N."/>
            <person name="Miroshnikov K."/>
            <person name="Danilova O.V."/>
            <person name="Hakobyan A."/>
            <person name="Liesack W."/>
        </authorList>
    </citation>
    <scope>NUCLEOTIDE SEQUENCE [LARGE SCALE GENOMIC DNA]</scope>
    <source>
        <strain evidence="8 9">Shm1</strain>
    </source>
</reference>
<dbReference type="GO" id="GO:0000271">
    <property type="term" value="P:polysaccharide biosynthetic process"/>
    <property type="evidence" value="ECO:0007669"/>
    <property type="project" value="InterPro"/>
</dbReference>
<gene>
    <name evidence="8" type="ORF">F6R98_19140</name>
</gene>
<name>A0A5Q0BQA2_9GAMM</name>
<feature type="transmembrane region" description="Helical" evidence="6">
    <location>
        <begin position="32"/>
        <end position="50"/>
    </location>
</feature>
<feature type="domain" description="GtrA/DPMS transmembrane" evidence="7">
    <location>
        <begin position="5"/>
        <end position="101"/>
    </location>
</feature>
<feature type="transmembrane region" description="Helical" evidence="6">
    <location>
        <begin position="70"/>
        <end position="89"/>
    </location>
</feature>
<organism evidence="8 9">
    <name type="scientific">Candidatus Methylospira mobilis</name>
    <dbReference type="NCBI Taxonomy" id="1808979"/>
    <lineage>
        <taxon>Bacteria</taxon>
        <taxon>Pseudomonadati</taxon>
        <taxon>Pseudomonadota</taxon>
        <taxon>Gammaproteobacteria</taxon>
        <taxon>Methylococcales</taxon>
        <taxon>Methylococcaceae</taxon>
        <taxon>Candidatus Methylospira</taxon>
    </lineage>
</organism>
<dbReference type="InParanoid" id="A0A5Q0BQA2"/>
<keyword evidence="3 6" id="KW-0812">Transmembrane</keyword>
<dbReference type="PANTHER" id="PTHR38459">
    <property type="entry name" value="PROPHAGE BACTOPRENOL-LINKED GLUCOSE TRANSLOCASE HOMOLOG"/>
    <property type="match status" value="1"/>
</dbReference>
<accession>A0A5Q0BQA2</accession>
<evidence type="ECO:0000256" key="2">
    <source>
        <dbReference type="ARBA" id="ARBA00009399"/>
    </source>
</evidence>
<evidence type="ECO:0000256" key="1">
    <source>
        <dbReference type="ARBA" id="ARBA00004141"/>
    </source>
</evidence>
<keyword evidence="5 6" id="KW-0472">Membrane</keyword>
<feature type="transmembrane region" description="Helical" evidence="6">
    <location>
        <begin position="142"/>
        <end position="167"/>
    </location>
</feature>
<evidence type="ECO:0000259" key="7">
    <source>
        <dbReference type="Pfam" id="PF04138"/>
    </source>
</evidence>
<evidence type="ECO:0000256" key="3">
    <source>
        <dbReference type="ARBA" id="ARBA00022692"/>
    </source>
</evidence>
<dbReference type="EMBL" id="CP044205">
    <property type="protein sequence ID" value="QFY44481.1"/>
    <property type="molecule type" value="Genomic_DNA"/>
</dbReference>
<comment type="subcellular location">
    <subcellularLocation>
        <location evidence="1">Membrane</location>
        <topology evidence="1">Multi-pass membrane protein</topology>
    </subcellularLocation>
</comment>
<sequence>MSFLRFLLVGGISALVQFVVLALFLQSLGFEYRFSTAVAYIASVMFHFLANRYFTFQLRGVPRFDEVRRYMTIVAVNFIVTMVVTASTVEYLDFTPYMEVISAKGRTFELQSYTEALFPELDVSYFTTFIRELFSRIEGVNVAPYVGTFFSIVATIGIAFVSGKFWIFKQRGLL</sequence>
<dbReference type="OrthoDB" id="9812049at2"/>
<dbReference type="PANTHER" id="PTHR38459:SF1">
    <property type="entry name" value="PROPHAGE BACTOPRENOL-LINKED GLUCOSE TRANSLOCASE HOMOLOG"/>
    <property type="match status" value="1"/>
</dbReference>
<evidence type="ECO:0000313" key="9">
    <source>
        <dbReference type="Proteomes" id="UP000325755"/>
    </source>
</evidence>
<dbReference type="GO" id="GO:0005886">
    <property type="term" value="C:plasma membrane"/>
    <property type="evidence" value="ECO:0007669"/>
    <property type="project" value="TreeGrafter"/>
</dbReference>
<evidence type="ECO:0000256" key="5">
    <source>
        <dbReference type="ARBA" id="ARBA00023136"/>
    </source>
</evidence>
<comment type="similarity">
    <text evidence="2">Belongs to the GtrA family.</text>
</comment>
<dbReference type="AlphaFoldDB" id="A0A5Q0BQA2"/>
<dbReference type="KEGG" id="mmob:F6R98_19140"/>
<dbReference type="InterPro" id="IPR007267">
    <property type="entry name" value="GtrA_DPMS_TM"/>
</dbReference>
<keyword evidence="9" id="KW-1185">Reference proteome</keyword>
<protein>
    <submittedName>
        <fullName evidence="8">GtrA family protein</fullName>
    </submittedName>
</protein>
<keyword evidence="4 6" id="KW-1133">Transmembrane helix</keyword>
<dbReference type="Proteomes" id="UP000325755">
    <property type="component" value="Chromosome"/>
</dbReference>